<comment type="caution">
    <text evidence="7">The sequence shown here is derived from an EMBL/GenBank/DDBJ whole genome shotgun (WGS) entry which is preliminary data.</text>
</comment>
<evidence type="ECO:0000256" key="1">
    <source>
        <dbReference type="ARBA" id="ARBA00004173"/>
    </source>
</evidence>
<evidence type="ECO:0000256" key="4">
    <source>
        <dbReference type="ARBA" id="ARBA00022946"/>
    </source>
</evidence>
<keyword evidence="5" id="KW-0496">Mitochondrion</keyword>
<comment type="subcellular location">
    <subcellularLocation>
        <location evidence="1">Mitochondrion</location>
    </subcellularLocation>
</comment>
<dbReference type="PROSITE" id="PS51375">
    <property type="entry name" value="PPR"/>
    <property type="match status" value="1"/>
</dbReference>
<accession>A0A8J5ZDS0</accession>
<name>A0A8J5ZDS0_9ROSI</name>
<proteinExistence type="inferred from homology"/>
<keyword evidence="4" id="KW-0809">Transit peptide</keyword>
<dbReference type="PANTHER" id="PTHR45717">
    <property type="entry name" value="OS12G0527900 PROTEIN"/>
    <property type="match status" value="1"/>
</dbReference>
<dbReference type="InterPro" id="IPR002885">
    <property type="entry name" value="PPR_rpt"/>
</dbReference>
<dbReference type="PANTHER" id="PTHR45717:SF8">
    <property type="entry name" value="OS01G0301000 PROTEIN"/>
    <property type="match status" value="1"/>
</dbReference>
<evidence type="ECO:0000313" key="7">
    <source>
        <dbReference type="EMBL" id="KAG8486184.1"/>
    </source>
</evidence>
<protein>
    <recommendedName>
        <fullName evidence="9">Pentatricopeptide repeat-containing protein</fullName>
    </recommendedName>
</protein>
<evidence type="ECO:0008006" key="9">
    <source>
        <dbReference type="Google" id="ProtNLM"/>
    </source>
</evidence>
<evidence type="ECO:0000313" key="8">
    <source>
        <dbReference type="Proteomes" id="UP000701853"/>
    </source>
</evidence>
<dbReference type="InterPro" id="IPR011990">
    <property type="entry name" value="TPR-like_helical_dom_sf"/>
</dbReference>
<keyword evidence="3" id="KW-0677">Repeat</keyword>
<evidence type="ECO:0000256" key="5">
    <source>
        <dbReference type="ARBA" id="ARBA00023128"/>
    </source>
</evidence>
<keyword evidence="8" id="KW-1185">Reference proteome</keyword>
<dbReference type="Gene3D" id="1.25.40.10">
    <property type="entry name" value="Tetratricopeptide repeat domain"/>
    <property type="match status" value="2"/>
</dbReference>
<dbReference type="OrthoDB" id="1717827at2759"/>
<feature type="repeat" description="PPR" evidence="6">
    <location>
        <begin position="138"/>
        <end position="172"/>
    </location>
</feature>
<evidence type="ECO:0000256" key="3">
    <source>
        <dbReference type="ARBA" id="ARBA00022737"/>
    </source>
</evidence>
<sequence>MKFRSLIPSGSWLVRKLCTETAENATAPAVRAAAARNRNILYSRLSALGATGGTVAEALNGYIMEGKKIRKDELSRCVKEMRKYRRYQHSLDIMDWMEKRNMHFSHVDHAVRLDLIGKTKGLGAAEDYLSALPPNAKNKFTYGSLLNCYCNNLMEDKALALFKKMDELKFIDNCLPFNNLMCLYMRLGRPQKVPQLVDEMKRCDIPRGSFTYILWMQSYAELNDIEGAENVLVELSSDSEDKCTWRTYSNLAAMYVKAGQFEKAEACLKKLEKDNMPRQREAYHYLISLYAGTSNRDEVYRLWEDLKQRYPTVNNASYLIMVQALANLKDFKGLKKCFEEWDTSCSSYDRRLVTSTIRGFLSGDMLEEAEVVLDNAMRRSKGPYTKAREYFMVYFLRKCRFDMALKHMEAVVSEVKDWSPVNPETTTAFFDYFMNEGDVKAAEEFCKHLKNNNCLDSEVYHQLLRLYVAAGKVAPDMRRRLEDDAIEISKELEDLLVKVCPDFGLVFLANWDIPVGYDVPKYLIYRDVELAMKMNIRKKGHQ</sequence>
<organism evidence="7 8">
    <name type="scientific">Gossypium anomalum</name>
    <dbReference type="NCBI Taxonomy" id="47600"/>
    <lineage>
        <taxon>Eukaryota</taxon>
        <taxon>Viridiplantae</taxon>
        <taxon>Streptophyta</taxon>
        <taxon>Embryophyta</taxon>
        <taxon>Tracheophyta</taxon>
        <taxon>Spermatophyta</taxon>
        <taxon>Magnoliopsida</taxon>
        <taxon>eudicotyledons</taxon>
        <taxon>Gunneridae</taxon>
        <taxon>Pentapetalae</taxon>
        <taxon>rosids</taxon>
        <taxon>malvids</taxon>
        <taxon>Malvales</taxon>
        <taxon>Malvaceae</taxon>
        <taxon>Malvoideae</taxon>
        <taxon>Gossypium</taxon>
    </lineage>
</organism>
<dbReference type="EMBL" id="JAHUZN010000008">
    <property type="protein sequence ID" value="KAG8486184.1"/>
    <property type="molecule type" value="Genomic_DNA"/>
</dbReference>
<dbReference type="GO" id="GO:0005739">
    <property type="term" value="C:mitochondrion"/>
    <property type="evidence" value="ECO:0007669"/>
    <property type="project" value="UniProtKB-SubCell"/>
</dbReference>
<evidence type="ECO:0000256" key="6">
    <source>
        <dbReference type="PROSITE-ProRule" id="PRU00708"/>
    </source>
</evidence>
<reference evidence="7 8" key="1">
    <citation type="journal article" date="2021" name="bioRxiv">
        <title>The Gossypium anomalum genome as a resource for cotton improvement and evolutionary analysis of hybrid incompatibility.</title>
        <authorList>
            <person name="Grover C.E."/>
            <person name="Yuan D."/>
            <person name="Arick M.A."/>
            <person name="Miller E.R."/>
            <person name="Hu G."/>
            <person name="Peterson D.G."/>
            <person name="Wendel J.F."/>
            <person name="Udall J.A."/>
        </authorList>
    </citation>
    <scope>NUCLEOTIDE SEQUENCE [LARGE SCALE GENOMIC DNA]</scope>
    <source>
        <strain evidence="7">JFW-Udall</strain>
        <tissue evidence="7">Leaf</tissue>
    </source>
</reference>
<dbReference type="FunFam" id="1.25.40.10:FF:000385">
    <property type="entry name" value="Pentatricopeptide repeat-containing protein mitochondrial"/>
    <property type="match status" value="1"/>
</dbReference>
<dbReference type="NCBIfam" id="TIGR00756">
    <property type="entry name" value="PPR"/>
    <property type="match status" value="2"/>
</dbReference>
<gene>
    <name evidence="7" type="ORF">CXB51_019561</name>
</gene>
<dbReference type="GO" id="GO:0003729">
    <property type="term" value="F:mRNA binding"/>
    <property type="evidence" value="ECO:0007669"/>
    <property type="project" value="UniProtKB-ARBA"/>
</dbReference>
<dbReference type="Proteomes" id="UP000701853">
    <property type="component" value="Chromosome 8"/>
</dbReference>
<comment type="similarity">
    <text evidence="2">Belongs to the PPR family. P subfamily.</text>
</comment>
<evidence type="ECO:0000256" key="2">
    <source>
        <dbReference type="ARBA" id="ARBA00007626"/>
    </source>
</evidence>
<dbReference type="AlphaFoldDB" id="A0A8J5ZDS0"/>
<dbReference type="Pfam" id="PF01535">
    <property type="entry name" value="PPR"/>
    <property type="match status" value="3"/>
</dbReference>
<dbReference type="SUPFAM" id="SSF48452">
    <property type="entry name" value="TPR-like"/>
    <property type="match status" value="1"/>
</dbReference>